<sequence>MHDTPTPLQFDVTQIEDSVGYLMSRSRTMVSRSIDAALSRLGVTHAQGSVFMMLHMQKCSTAAELARDLFIDSAAMKRTLDKMAEKGWITRVADLSDKRLFRLELTEAGQQLAVQLPPIFREVMDVALTGFTQEELGFLKCLLRKLLANRDKLDTYQINCSGNQ</sequence>
<gene>
    <name evidence="5" type="ORF">H8K43_01415</name>
</gene>
<proteinExistence type="predicted"/>
<evidence type="ECO:0000313" key="6">
    <source>
        <dbReference type="Proteomes" id="UP000654304"/>
    </source>
</evidence>
<evidence type="ECO:0000259" key="4">
    <source>
        <dbReference type="PROSITE" id="PS50995"/>
    </source>
</evidence>
<keyword evidence="6" id="KW-1185">Reference proteome</keyword>
<comment type="caution">
    <text evidence="5">The sequence shown here is derived from an EMBL/GenBank/DDBJ whole genome shotgun (WGS) entry which is preliminary data.</text>
</comment>
<dbReference type="PANTHER" id="PTHR42756">
    <property type="entry name" value="TRANSCRIPTIONAL REGULATOR, MARR"/>
    <property type="match status" value="1"/>
</dbReference>
<dbReference type="InterPro" id="IPR023187">
    <property type="entry name" value="Tscrpt_reg_MarR-type_CS"/>
</dbReference>
<dbReference type="PRINTS" id="PR00598">
    <property type="entry name" value="HTHMARR"/>
</dbReference>
<dbReference type="PANTHER" id="PTHR42756:SF1">
    <property type="entry name" value="TRANSCRIPTIONAL REPRESSOR OF EMRAB OPERON"/>
    <property type="match status" value="1"/>
</dbReference>
<dbReference type="PROSITE" id="PS50995">
    <property type="entry name" value="HTH_MARR_2"/>
    <property type="match status" value="1"/>
</dbReference>
<dbReference type="Proteomes" id="UP000654304">
    <property type="component" value="Unassembled WGS sequence"/>
</dbReference>
<keyword evidence="2" id="KW-0238">DNA-binding</keyword>
<name>A0ABR7A0U6_9BURK</name>
<evidence type="ECO:0000256" key="2">
    <source>
        <dbReference type="ARBA" id="ARBA00023125"/>
    </source>
</evidence>
<keyword evidence="1" id="KW-0805">Transcription regulation</keyword>
<dbReference type="Pfam" id="PF01047">
    <property type="entry name" value="MarR"/>
    <property type="match status" value="1"/>
</dbReference>
<dbReference type="InterPro" id="IPR036390">
    <property type="entry name" value="WH_DNA-bd_sf"/>
</dbReference>
<dbReference type="InterPro" id="IPR000835">
    <property type="entry name" value="HTH_MarR-typ"/>
</dbReference>
<reference evidence="5 6" key="1">
    <citation type="submission" date="2020-08" db="EMBL/GenBank/DDBJ databases">
        <title>Novel species isolated from subtropical streams in China.</title>
        <authorList>
            <person name="Lu H."/>
        </authorList>
    </citation>
    <scope>NUCLEOTIDE SEQUENCE [LARGE SCALE GENOMIC DNA]</scope>
    <source>
        <strain evidence="5 6">CY22W</strain>
    </source>
</reference>
<evidence type="ECO:0000256" key="3">
    <source>
        <dbReference type="ARBA" id="ARBA00023163"/>
    </source>
</evidence>
<dbReference type="RefSeq" id="WP_186902194.1">
    <property type="nucleotide sequence ID" value="NZ_JACOGD010000001.1"/>
</dbReference>
<protein>
    <submittedName>
        <fullName evidence="5">MarR family transcriptional regulator</fullName>
    </submittedName>
</protein>
<dbReference type="SUPFAM" id="SSF46785">
    <property type="entry name" value="Winged helix' DNA-binding domain"/>
    <property type="match status" value="1"/>
</dbReference>
<evidence type="ECO:0000313" key="5">
    <source>
        <dbReference type="EMBL" id="MBC3930313.1"/>
    </source>
</evidence>
<keyword evidence="3" id="KW-0804">Transcription</keyword>
<dbReference type="SMART" id="SM00347">
    <property type="entry name" value="HTH_MARR"/>
    <property type="match status" value="1"/>
</dbReference>
<feature type="domain" description="HTH marR-type" evidence="4">
    <location>
        <begin position="16"/>
        <end position="148"/>
    </location>
</feature>
<dbReference type="Gene3D" id="1.10.10.10">
    <property type="entry name" value="Winged helix-like DNA-binding domain superfamily/Winged helix DNA-binding domain"/>
    <property type="match status" value="1"/>
</dbReference>
<accession>A0ABR7A0U6</accession>
<evidence type="ECO:0000256" key="1">
    <source>
        <dbReference type="ARBA" id="ARBA00023015"/>
    </source>
</evidence>
<dbReference type="InterPro" id="IPR036388">
    <property type="entry name" value="WH-like_DNA-bd_sf"/>
</dbReference>
<dbReference type="PROSITE" id="PS01117">
    <property type="entry name" value="HTH_MARR_1"/>
    <property type="match status" value="1"/>
</dbReference>
<organism evidence="5 6">
    <name type="scientific">Undibacterium curvum</name>
    <dbReference type="NCBI Taxonomy" id="2762294"/>
    <lineage>
        <taxon>Bacteria</taxon>
        <taxon>Pseudomonadati</taxon>
        <taxon>Pseudomonadota</taxon>
        <taxon>Betaproteobacteria</taxon>
        <taxon>Burkholderiales</taxon>
        <taxon>Oxalobacteraceae</taxon>
        <taxon>Undibacterium</taxon>
    </lineage>
</organism>
<dbReference type="EMBL" id="JACOGD010000001">
    <property type="protein sequence ID" value="MBC3930313.1"/>
    <property type="molecule type" value="Genomic_DNA"/>
</dbReference>